<evidence type="ECO:0000313" key="2">
    <source>
        <dbReference type="EMBL" id="KZP17853.1"/>
    </source>
</evidence>
<dbReference type="STRING" id="436010.A0A166GHX4"/>
<evidence type="ECO:0000256" key="1">
    <source>
        <dbReference type="SAM" id="MobiDB-lite"/>
    </source>
</evidence>
<organism evidence="2">
    <name type="scientific">Athelia psychrophila</name>
    <dbReference type="NCBI Taxonomy" id="1759441"/>
    <lineage>
        <taxon>Eukaryota</taxon>
        <taxon>Fungi</taxon>
        <taxon>Dikarya</taxon>
        <taxon>Basidiomycota</taxon>
        <taxon>Agaricomycotina</taxon>
        <taxon>Agaricomycetes</taxon>
        <taxon>Agaricomycetidae</taxon>
        <taxon>Atheliales</taxon>
        <taxon>Atheliaceae</taxon>
        <taxon>Athelia</taxon>
    </lineage>
</organism>
<dbReference type="EMBL" id="KV417578">
    <property type="protein sequence ID" value="KZP17853.1"/>
    <property type="molecule type" value="Genomic_DNA"/>
</dbReference>
<feature type="compositionally biased region" description="Polar residues" evidence="1">
    <location>
        <begin position="16"/>
        <end position="33"/>
    </location>
</feature>
<gene>
    <name evidence="2" type="ORF">FIBSPDRAFT_864482</name>
</gene>
<proteinExistence type="predicted"/>
<feature type="region of interest" description="Disordered" evidence="1">
    <location>
        <begin position="1"/>
        <end position="33"/>
    </location>
</feature>
<reference evidence="2" key="1">
    <citation type="journal article" date="2016" name="Mol. Biol. Evol.">
        <title>Comparative Genomics of Early-Diverging Mushroom-Forming Fungi Provides Insights into the Origins of Lignocellulose Decay Capabilities.</title>
        <authorList>
            <person name="Nagy L.G."/>
            <person name="Riley R."/>
            <person name="Tritt A."/>
            <person name="Adam C."/>
            <person name="Daum C."/>
            <person name="Floudas D."/>
            <person name="Sun H."/>
            <person name="Yadav J.S."/>
            <person name="Pangilinan J."/>
            <person name="Larsson K.H."/>
            <person name="Matsuura K."/>
            <person name="Barry K."/>
            <person name="Labutti K."/>
            <person name="Kuo R."/>
            <person name="Ohm R.A."/>
            <person name="Bhattacharya S.S."/>
            <person name="Shirouzu T."/>
            <person name="Yoshinaga Y."/>
            <person name="Martin F.M."/>
            <person name="Grigoriev I.V."/>
            <person name="Hibbett D.S."/>
        </authorList>
    </citation>
    <scope>NUCLEOTIDE SEQUENCE [LARGE SCALE GENOMIC DNA]</scope>
    <source>
        <strain evidence="2">CBS 109695</strain>
    </source>
</reference>
<sequence>MGMAYSQSDRLRRRTSFSSLAGTSDMGSLSQYDYKSQDETADLDDMKSQYAGTQSGVTVF</sequence>
<protein>
    <submittedName>
        <fullName evidence="2">Uncharacterized protein</fullName>
    </submittedName>
</protein>
<dbReference type="AlphaFoldDB" id="A0A166GHX4"/>
<dbReference type="OrthoDB" id="2635372at2759"/>
<accession>A0A166GHX4</accession>
<name>A0A166GHX4_9AGAM</name>